<evidence type="ECO:0000313" key="1">
    <source>
        <dbReference type="EMBL" id="GMN55550.1"/>
    </source>
</evidence>
<protein>
    <submittedName>
        <fullName evidence="1">Uncharacterized protein</fullName>
    </submittedName>
</protein>
<evidence type="ECO:0000313" key="2">
    <source>
        <dbReference type="Proteomes" id="UP001187192"/>
    </source>
</evidence>
<dbReference type="AlphaFoldDB" id="A0AA88AMV4"/>
<dbReference type="EMBL" id="BTGU01000058">
    <property type="protein sequence ID" value="GMN55550.1"/>
    <property type="molecule type" value="Genomic_DNA"/>
</dbReference>
<sequence>MWATRMSICHGSTNSEFVQGKDTHLSVTHEKARPEGRIYEDNAGQESRAIKKTERPSCAMIFTEARGPHQ</sequence>
<comment type="caution">
    <text evidence="1">The sequence shown here is derived from an EMBL/GenBank/DDBJ whole genome shotgun (WGS) entry which is preliminary data.</text>
</comment>
<keyword evidence="2" id="KW-1185">Reference proteome</keyword>
<proteinExistence type="predicted"/>
<organism evidence="1 2">
    <name type="scientific">Ficus carica</name>
    <name type="common">Common fig</name>
    <dbReference type="NCBI Taxonomy" id="3494"/>
    <lineage>
        <taxon>Eukaryota</taxon>
        <taxon>Viridiplantae</taxon>
        <taxon>Streptophyta</taxon>
        <taxon>Embryophyta</taxon>
        <taxon>Tracheophyta</taxon>
        <taxon>Spermatophyta</taxon>
        <taxon>Magnoliopsida</taxon>
        <taxon>eudicotyledons</taxon>
        <taxon>Gunneridae</taxon>
        <taxon>Pentapetalae</taxon>
        <taxon>rosids</taxon>
        <taxon>fabids</taxon>
        <taxon>Rosales</taxon>
        <taxon>Moraceae</taxon>
        <taxon>Ficeae</taxon>
        <taxon>Ficus</taxon>
    </lineage>
</organism>
<name>A0AA88AMV4_FICCA</name>
<reference evidence="1" key="1">
    <citation type="submission" date="2023-07" db="EMBL/GenBank/DDBJ databases">
        <title>draft genome sequence of fig (Ficus carica).</title>
        <authorList>
            <person name="Takahashi T."/>
            <person name="Nishimura K."/>
        </authorList>
    </citation>
    <scope>NUCLEOTIDE SEQUENCE</scope>
</reference>
<dbReference type="Proteomes" id="UP001187192">
    <property type="component" value="Unassembled WGS sequence"/>
</dbReference>
<accession>A0AA88AMV4</accession>
<gene>
    <name evidence="1" type="ORF">TIFTF001_024663</name>
</gene>